<keyword evidence="4" id="KW-1185">Reference proteome</keyword>
<reference evidence="3" key="1">
    <citation type="submission" date="2022-07" db="EMBL/GenBank/DDBJ databases">
        <authorList>
            <person name="Trinca V."/>
            <person name="Uliana J.V.C."/>
            <person name="Torres T.T."/>
            <person name="Ward R.J."/>
            <person name="Monesi N."/>
        </authorList>
    </citation>
    <scope>NUCLEOTIDE SEQUENCE</scope>
    <source>
        <strain evidence="3">HSMRA1968</strain>
        <tissue evidence="3">Whole embryos</tissue>
    </source>
</reference>
<dbReference type="GO" id="GO:0005524">
    <property type="term" value="F:ATP binding"/>
    <property type="evidence" value="ECO:0007669"/>
    <property type="project" value="InterPro"/>
</dbReference>
<accession>A0A9Q0NFL3</accession>
<feature type="domain" description="Protein kinase" evidence="2">
    <location>
        <begin position="79"/>
        <end position="345"/>
    </location>
</feature>
<dbReference type="Pfam" id="PF00069">
    <property type="entry name" value="Pkinase"/>
    <property type="match status" value="1"/>
</dbReference>
<dbReference type="PANTHER" id="PTHR24359">
    <property type="entry name" value="SERINE/THREONINE-PROTEIN KINASE SBK1"/>
    <property type="match status" value="1"/>
</dbReference>
<evidence type="ECO:0000256" key="1">
    <source>
        <dbReference type="SAM" id="MobiDB-lite"/>
    </source>
</evidence>
<dbReference type="InterPro" id="IPR000719">
    <property type="entry name" value="Prot_kinase_dom"/>
</dbReference>
<dbReference type="PROSITE" id="PS00108">
    <property type="entry name" value="PROTEIN_KINASE_ST"/>
    <property type="match status" value="1"/>
</dbReference>
<keyword evidence="3" id="KW-0418">Kinase</keyword>
<dbReference type="InterPro" id="IPR011009">
    <property type="entry name" value="Kinase-like_dom_sf"/>
</dbReference>
<proteinExistence type="predicted"/>
<dbReference type="GO" id="GO:0004674">
    <property type="term" value="F:protein serine/threonine kinase activity"/>
    <property type="evidence" value="ECO:0007669"/>
    <property type="project" value="TreeGrafter"/>
</dbReference>
<feature type="compositionally biased region" description="Polar residues" evidence="1">
    <location>
        <begin position="7"/>
        <end position="34"/>
    </location>
</feature>
<organism evidence="3 4">
    <name type="scientific">Pseudolycoriella hygida</name>
    <dbReference type="NCBI Taxonomy" id="35572"/>
    <lineage>
        <taxon>Eukaryota</taxon>
        <taxon>Metazoa</taxon>
        <taxon>Ecdysozoa</taxon>
        <taxon>Arthropoda</taxon>
        <taxon>Hexapoda</taxon>
        <taxon>Insecta</taxon>
        <taxon>Pterygota</taxon>
        <taxon>Neoptera</taxon>
        <taxon>Endopterygota</taxon>
        <taxon>Diptera</taxon>
        <taxon>Nematocera</taxon>
        <taxon>Sciaroidea</taxon>
        <taxon>Sciaridae</taxon>
        <taxon>Pseudolycoriella</taxon>
    </lineage>
</organism>
<dbReference type="AlphaFoldDB" id="A0A9Q0NFL3"/>
<dbReference type="InterPro" id="IPR008271">
    <property type="entry name" value="Ser/Thr_kinase_AS"/>
</dbReference>
<dbReference type="OrthoDB" id="6513151at2759"/>
<gene>
    <name evidence="3" type="primary">meng_1</name>
    <name evidence="3" type="ORF">Bhyg_04477</name>
</gene>
<comment type="caution">
    <text evidence="3">The sequence shown here is derived from an EMBL/GenBank/DDBJ whole genome shotgun (WGS) entry which is preliminary data.</text>
</comment>
<dbReference type="Gene3D" id="1.10.510.10">
    <property type="entry name" value="Transferase(Phosphotransferase) domain 1"/>
    <property type="match status" value="1"/>
</dbReference>
<sequence length="429" mass="49347">MCKYHQTKSTMKLSETKLDTNQLSNRSSLKSNTPKRSDSCKLSYRNSVKSLKSNSNKDGGILHQIPDLDVPYMEINKEYDILKNIAEGCFAKIYLVHHRPIKTNVVLKAIHTELTSFKEFIKEFHYSYQLSHHPNILSSYNVAFQSNDYFVFAQEYAPYGDLAANLGPGGLHESSVKSIASQLSSALGFMHSKSLVHRDIKLENVLVFALDFSRVKLCDFGATTKEGTLVAKIKHTWKNFLPPEVIESVKHERFICRTSADSWQFGIMLYSLLTGNVPWRKADWVNDAKYAAFKKYEERKTTKIPENFSKFSPRFLRAFRKILCHNTEDRAKVTEVMKYMKDKWMDSKITTSKSTGNILGQAASDQDSICVYLNNRESKNSLDENKTRLRRLMSTYCLETSLDQNVVKKRIWEWILSCEEGHGDDVEGY</sequence>
<evidence type="ECO:0000313" key="4">
    <source>
        <dbReference type="Proteomes" id="UP001151699"/>
    </source>
</evidence>
<dbReference type="PROSITE" id="PS50011">
    <property type="entry name" value="PROTEIN_KINASE_DOM"/>
    <property type="match status" value="1"/>
</dbReference>
<dbReference type="SUPFAM" id="SSF56112">
    <property type="entry name" value="Protein kinase-like (PK-like)"/>
    <property type="match status" value="1"/>
</dbReference>
<dbReference type="PANTHER" id="PTHR24359:SF26">
    <property type="entry name" value="SERINE_THREONINE-PROTEIN KINASE MENG-PO"/>
    <property type="match status" value="1"/>
</dbReference>
<dbReference type="Proteomes" id="UP001151699">
    <property type="component" value="Chromosome A"/>
</dbReference>
<evidence type="ECO:0000313" key="3">
    <source>
        <dbReference type="EMBL" id="KAJ6649243.1"/>
    </source>
</evidence>
<protein>
    <submittedName>
        <fullName evidence="3">Serine/threonine-protein kinase meng-po</fullName>
    </submittedName>
</protein>
<dbReference type="SMART" id="SM00220">
    <property type="entry name" value="S_TKc"/>
    <property type="match status" value="1"/>
</dbReference>
<keyword evidence="3" id="KW-0808">Transferase</keyword>
<evidence type="ECO:0000259" key="2">
    <source>
        <dbReference type="PROSITE" id="PS50011"/>
    </source>
</evidence>
<dbReference type="EMBL" id="WJQU01000001">
    <property type="protein sequence ID" value="KAJ6649243.1"/>
    <property type="molecule type" value="Genomic_DNA"/>
</dbReference>
<feature type="region of interest" description="Disordered" evidence="1">
    <location>
        <begin position="1"/>
        <end position="39"/>
    </location>
</feature>
<name>A0A9Q0NFL3_9DIPT</name>